<evidence type="ECO:0000313" key="3">
    <source>
        <dbReference type="Proteomes" id="UP000541426"/>
    </source>
</evidence>
<proteinExistence type="predicted"/>
<sequence length="93" mass="10523">MFNLYVKEWYGRRVCEGYKAGAAALLSGGIVVLMLNDPEFVASMAPLVKWGMITVPAAFSIYSIAALFFPSTLFWLSHQREDIERALAEKKYR</sequence>
<organism evidence="2 3">
    <name type="scientific">Sagittula marina</name>
    <dbReference type="NCBI Taxonomy" id="943940"/>
    <lineage>
        <taxon>Bacteria</taxon>
        <taxon>Pseudomonadati</taxon>
        <taxon>Pseudomonadota</taxon>
        <taxon>Alphaproteobacteria</taxon>
        <taxon>Rhodobacterales</taxon>
        <taxon>Roseobacteraceae</taxon>
        <taxon>Sagittula</taxon>
    </lineage>
</organism>
<reference evidence="2 3" key="1">
    <citation type="submission" date="2020-08" db="EMBL/GenBank/DDBJ databases">
        <title>Genomic Encyclopedia of Type Strains, Phase IV (KMG-IV): sequencing the most valuable type-strain genomes for metagenomic binning, comparative biology and taxonomic classification.</title>
        <authorList>
            <person name="Goeker M."/>
        </authorList>
    </citation>
    <scope>NUCLEOTIDE SEQUENCE [LARGE SCALE GENOMIC DNA]</scope>
    <source>
        <strain evidence="2 3">DSM 102235</strain>
    </source>
</reference>
<protein>
    <submittedName>
        <fullName evidence="2">Uncharacterized protein</fullName>
    </submittedName>
</protein>
<gene>
    <name evidence="2" type="ORF">GGQ68_003882</name>
</gene>
<feature type="transmembrane region" description="Helical" evidence="1">
    <location>
        <begin position="55"/>
        <end position="76"/>
    </location>
</feature>
<evidence type="ECO:0000313" key="2">
    <source>
        <dbReference type="EMBL" id="MBB3987535.1"/>
    </source>
</evidence>
<accession>A0A7W6DQV0</accession>
<dbReference type="Proteomes" id="UP000541426">
    <property type="component" value="Unassembled WGS sequence"/>
</dbReference>
<evidence type="ECO:0000256" key="1">
    <source>
        <dbReference type="SAM" id="Phobius"/>
    </source>
</evidence>
<keyword evidence="3" id="KW-1185">Reference proteome</keyword>
<keyword evidence="1" id="KW-0812">Transmembrane</keyword>
<dbReference type="RefSeq" id="WP_344716486.1">
    <property type="nucleotide sequence ID" value="NZ_BAABBZ010000011.1"/>
</dbReference>
<comment type="caution">
    <text evidence="2">The sequence shown here is derived from an EMBL/GenBank/DDBJ whole genome shotgun (WGS) entry which is preliminary data.</text>
</comment>
<keyword evidence="1" id="KW-1133">Transmembrane helix</keyword>
<keyword evidence="1" id="KW-0472">Membrane</keyword>
<name>A0A7W6DQV0_9RHOB</name>
<feature type="transmembrane region" description="Helical" evidence="1">
    <location>
        <begin position="17"/>
        <end position="35"/>
    </location>
</feature>
<dbReference type="EMBL" id="JACIEJ010000010">
    <property type="protein sequence ID" value="MBB3987535.1"/>
    <property type="molecule type" value="Genomic_DNA"/>
</dbReference>
<dbReference type="AlphaFoldDB" id="A0A7W6DQV0"/>